<dbReference type="CDD" id="cd09917">
    <property type="entry name" value="F-box_SF"/>
    <property type="match status" value="1"/>
</dbReference>
<dbReference type="OrthoDB" id="598782at2759"/>
<dbReference type="PANTHER" id="PTHR44586:SF6">
    <property type="entry name" value="OS11G0579600 PROTEIN"/>
    <property type="match status" value="1"/>
</dbReference>
<feature type="compositionally biased region" description="Basic and acidic residues" evidence="1">
    <location>
        <begin position="57"/>
        <end position="68"/>
    </location>
</feature>
<gene>
    <name evidence="4" type="ORF">BAE44_0007969</name>
</gene>
<evidence type="ECO:0000259" key="3">
    <source>
        <dbReference type="Pfam" id="PF12937"/>
    </source>
</evidence>
<evidence type="ECO:0000259" key="2">
    <source>
        <dbReference type="Pfam" id="PF03478"/>
    </source>
</evidence>
<organism evidence="4 5">
    <name type="scientific">Dichanthelium oligosanthes</name>
    <dbReference type="NCBI Taxonomy" id="888268"/>
    <lineage>
        <taxon>Eukaryota</taxon>
        <taxon>Viridiplantae</taxon>
        <taxon>Streptophyta</taxon>
        <taxon>Embryophyta</taxon>
        <taxon>Tracheophyta</taxon>
        <taxon>Spermatophyta</taxon>
        <taxon>Magnoliopsida</taxon>
        <taxon>Liliopsida</taxon>
        <taxon>Poales</taxon>
        <taxon>Poaceae</taxon>
        <taxon>PACMAD clade</taxon>
        <taxon>Panicoideae</taxon>
        <taxon>Panicodae</taxon>
        <taxon>Paniceae</taxon>
        <taxon>Dichantheliinae</taxon>
        <taxon>Dichanthelium</taxon>
    </lineage>
</organism>
<dbReference type="SUPFAM" id="SSF81383">
    <property type="entry name" value="F-box domain"/>
    <property type="match status" value="1"/>
</dbReference>
<dbReference type="Gene3D" id="1.20.1280.50">
    <property type="match status" value="1"/>
</dbReference>
<evidence type="ECO:0000313" key="4">
    <source>
        <dbReference type="EMBL" id="OEL31011.1"/>
    </source>
</evidence>
<dbReference type="Pfam" id="PF03478">
    <property type="entry name" value="Beta-prop_KIB1-4"/>
    <property type="match status" value="1"/>
</dbReference>
<keyword evidence="5" id="KW-1185">Reference proteome</keyword>
<name>A0A1E5W0Z1_9POAL</name>
<dbReference type="EMBL" id="LWDX02024329">
    <property type="protein sequence ID" value="OEL31011.1"/>
    <property type="molecule type" value="Genomic_DNA"/>
</dbReference>
<reference evidence="4 5" key="1">
    <citation type="submission" date="2016-09" db="EMBL/GenBank/DDBJ databases">
        <title>The draft genome of Dichanthelium oligosanthes: A C3 panicoid grass species.</title>
        <authorList>
            <person name="Studer A.J."/>
            <person name="Schnable J.C."/>
            <person name="Brutnell T.P."/>
        </authorList>
    </citation>
    <scope>NUCLEOTIDE SEQUENCE [LARGE SCALE GENOMIC DNA]</scope>
    <source>
        <strain evidence="5">cv. Kellogg 1175</strain>
        <tissue evidence="4">Leaf</tissue>
    </source>
</reference>
<dbReference type="InterPro" id="IPR001810">
    <property type="entry name" value="F-box_dom"/>
</dbReference>
<dbReference type="InterPro" id="IPR005174">
    <property type="entry name" value="KIB1-4_b-propeller"/>
</dbReference>
<sequence length="517" mass="57759">MNAASAVEARQRPPPCLPFAVPVAWLLSPTTDAPCLRVARQLRERKNGSGAEFWPRVGDERGRAREAGENSDSEFQTADLNFAPVRMTAEMPSPALLPPDILVCIFSALQVPDLVRAGSVCSSWLSAYTSVCNLGLHWPQQTPCLFYTSGSTGDGAAGLYSLEEKKAYTLRLPDPPIRSRNVIGSSYGWLITADERSELHLLNPITGQQIALPSVTTIEQVEPVFDGAGAIQKYEYSWYDGKKVYYEPPSTLALDELRGYLYVKAFLSSDPSAGDYIVVLIHNPWSQLSFARSSAKRWTWLPPHSYFEEYCVIKDGSLYALSKKGEIQAFDLNGPEVTCKVVIENVQDYMDYGMSMYVVQAPCGDLLQIWRICDPLGEYGGEDEEDEDEDVSEPEPDSGSVVVNTTMIKPYKVDTAAKILVEVSNLGDNMLFLGHNQSLCLHAEEYPLLKANHVYLTDDHEPWNSSFKDRTRDVGVFSLENNIREEIVSPVLWSNWPPPVWITPNPRKINFVSDKRI</sequence>
<proteinExistence type="predicted"/>
<evidence type="ECO:0000313" key="5">
    <source>
        <dbReference type="Proteomes" id="UP000095767"/>
    </source>
</evidence>
<accession>A0A1E5W0Z1</accession>
<dbReference type="InterPro" id="IPR036047">
    <property type="entry name" value="F-box-like_dom_sf"/>
</dbReference>
<feature type="domain" description="F-box" evidence="3">
    <location>
        <begin position="96"/>
        <end position="126"/>
    </location>
</feature>
<comment type="caution">
    <text evidence="4">The sequence shown here is derived from an EMBL/GenBank/DDBJ whole genome shotgun (WGS) entry which is preliminary data.</text>
</comment>
<dbReference type="Proteomes" id="UP000095767">
    <property type="component" value="Unassembled WGS sequence"/>
</dbReference>
<dbReference type="AlphaFoldDB" id="A0A1E5W0Z1"/>
<dbReference type="PANTHER" id="PTHR44586">
    <property type="entry name" value="F-BOX DOMAIN CONTAINING PROTEIN, EXPRESSED"/>
    <property type="match status" value="1"/>
</dbReference>
<protein>
    <recommendedName>
        <fullName evidence="6">F-box domain-containing protein</fullName>
    </recommendedName>
</protein>
<dbReference type="Pfam" id="PF12937">
    <property type="entry name" value="F-box-like"/>
    <property type="match status" value="1"/>
</dbReference>
<evidence type="ECO:0000256" key="1">
    <source>
        <dbReference type="SAM" id="MobiDB-lite"/>
    </source>
</evidence>
<feature type="domain" description="KIB1-4 beta-propeller" evidence="2">
    <location>
        <begin position="159"/>
        <end position="478"/>
    </location>
</feature>
<feature type="region of interest" description="Disordered" evidence="1">
    <location>
        <begin position="50"/>
        <end position="73"/>
    </location>
</feature>
<evidence type="ECO:0008006" key="6">
    <source>
        <dbReference type="Google" id="ProtNLM"/>
    </source>
</evidence>
<dbReference type="STRING" id="888268.A0A1E5W0Z1"/>